<evidence type="ECO:0000256" key="4">
    <source>
        <dbReference type="ARBA" id="ARBA00023098"/>
    </source>
</evidence>
<evidence type="ECO:0000256" key="3">
    <source>
        <dbReference type="ARBA" id="ARBA00022679"/>
    </source>
</evidence>
<dbReference type="AlphaFoldDB" id="C8XEI3"/>
<dbReference type="KEGG" id="nml:Namu_1440"/>
<sequence length="261" mass="28412">MHLPAPPSASLPRPFERDRYSLRLASSQADVIAAQSLRYHVFALEMGAVTPGPPGLDADGFDDLCDHLVLWHSAPGRPAEAVGTYRLLPPHSNDHDPRSRGLYADGQFGLMPMESILDRTVEVGRACVRADHRGGPAISMLWRGIAGYLNLTGYRYLLGCASMPLTDGGRSAAAFWDLALRDHLAPAHRRCRPRRPVPIGRLPRATELTVPPLVAGYLRLGAKVCGPPGHDEMFGTADFLMLLDLEAADQQYLQRFSATGG</sequence>
<dbReference type="Pfam" id="PF13444">
    <property type="entry name" value="Acetyltransf_5"/>
    <property type="match status" value="1"/>
</dbReference>
<dbReference type="OrthoDB" id="9787072at2"/>
<dbReference type="Gene3D" id="3.40.630.30">
    <property type="match status" value="1"/>
</dbReference>
<evidence type="ECO:0000256" key="1">
    <source>
        <dbReference type="ARBA" id="ARBA00005189"/>
    </source>
</evidence>
<evidence type="ECO:0000313" key="7">
    <source>
        <dbReference type="Proteomes" id="UP000002218"/>
    </source>
</evidence>
<dbReference type="PANTHER" id="PTHR37323:SF1">
    <property type="entry name" value="L-ORNITHINE N(ALPHA)-ACYLTRANSFERASE"/>
    <property type="match status" value="1"/>
</dbReference>
<keyword evidence="5 6" id="KW-0012">Acyltransferase</keyword>
<proteinExistence type="predicted"/>
<accession>C8XEI3</accession>
<dbReference type="SUPFAM" id="SSF55729">
    <property type="entry name" value="Acyl-CoA N-acyltransferases (Nat)"/>
    <property type="match status" value="1"/>
</dbReference>
<keyword evidence="3 6" id="KW-0808">Transferase</keyword>
<organism evidence="6 7">
    <name type="scientific">Nakamurella multipartita (strain ATCC 700099 / DSM 44233 / CIP 104796 / JCM 9543 / NBRC 105858 / Y-104)</name>
    <name type="common">Microsphaera multipartita</name>
    <dbReference type="NCBI Taxonomy" id="479431"/>
    <lineage>
        <taxon>Bacteria</taxon>
        <taxon>Bacillati</taxon>
        <taxon>Actinomycetota</taxon>
        <taxon>Actinomycetes</taxon>
        <taxon>Nakamurellales</taxon>
        <taxon>Nakamurellaceae</taxon>
        <taxon>Nakamurella</taxon>
    </lineage>
</organism>
<keyword evidence="7" id="KW-1185">Reference proteome</keyword>
<dbReference type="GO" id="GO:0016746">
    <property type="term" value="F:acyltransferase activity"/>
    <property type="evidence" value="ECO:0007669"/>
    <property type="project" value="UniProtKB-KW"/>
</dbReference>
<name>C8XEI3_NAKMY</name>
<comment type="pathway">
    <text evidence="1">Lipid metabolism.</text>
</comment>
<dbReference type="GO" id="GO:0006629">
    <property type="term" value="P:lipid metabolic process"/>
    <property type="evidence" value="ECO:0007669"/>
    <property type="project" value="UniProtKB-KW"/>
</dbReference>
<dbReference type="InterPro" id="IPR052351">
    <property type="entry name" value="Ornithine_N-alpha-AT"/>
</dbReference>
<evidence type="ECO:0000313" key="6">
    <source>
        <dbReference type="EMBL" id="ACV77841.1"/>
    </source>
</evidence>
<dbReference type="EMBL" id="CP001737">
    <property type="protein sequence ID" value="ACV77841.1"/>
    <property type="molecule type" value="Genomic_DNA"/>
</dbReference>
<evidence type="ECO:0000256" key="5">
    <source>
        <dbReference type="ARBA" id="ARBA00023315"/>
    </source>
</evidence>
<dbReference type="STRING" id="479431.Namu_1440"/>
<dbReference type="eggNOG" id="COG3176">
    <property type="taxonomic scope" value="Bacteria"/>
</dbReference>
<protein>
    <submittedName>
        <fullName evidence="6">Ornithine-acyl(Acyl carrier protein) N-acyltransferase</fullName>
    </submittedName>
</protein>
<dbReference type="HOGENOM" id="CLU_058962_0_1_11"/>
<dbReference type="PANTHER" id="PTHR37323">
    <property type="entry name" value="GCN5-RELATED N-ACETYLTRANSFERASE"/>
    <property type="match status" value="1"/>
</dbReference>
<gene>
    <name evidence="6" type="ordered locus">Namu_1440</name>
</gene>
<dbReference type="Proteomes" id="UP000002218">
    <property type="component" value="Chromosome"/>
</dbReference>
<dbReference type="InterPro" id="IPR016181">
    <property type="entry name" value="Acyl_CoA_acyltransferase"/>
</dbReference>
<keyword evidence="2" id="KW-0444">Lipid biosynthesis</keyword>
<reference evidence="6 7" key="2">
    <citation type="journal article" date="2010" name="Stand. Genomic Sci.">
        <title>Complete genome sequence of Nakamurella multipartita type strain (Y-104).</title>
        <authorList>
            <person name="Tice H."/>
            <person name="Mayilraj S."/>
            <person name="Sims D."/>
            <person name="Lapidus A."/>
            <person name="Nolan M."/>
            <person name="Lucas S."/>
            <person name="Glavina Del Rio T."/>
            <person name="Copeland A."/>
            <person name="Cheng J.F."/>
            <person name="Meincke L."/>
            <person name="Bruce D."/>
            <person name="Goodwin L."/>
            <person name="Pitluck S."/>
            <person name="Ivanova N."/>
            <person name="Mavromatis K."/>
            <person name="Ovchinnikova G."/>
            <person name="Pati A."/>
            <person name="Chen A."/>
            <person name="Palaniappan K."/>
            <person name="Land M."/>
            <person name="Hauser L."/>
            <person name="Chang Y.J."/>
            <person name="Jeffries C.D."/>
            <person name="Detter J.C."/>
            <person name="Brettin T."/>
            <person name="Rohde M."/>
            <person name="Goker M."/>
            <person name="Bristow J."/>
            <person name="Eisen J.A."/>
            <person name="Markowitz V."/>
            <person name="Hugenholtz P."/>
            <person name="Kyrpides N.C."/>
            <person name="Klenk H.P."/>
            <person name="Chen F."/>
        </authorList>
    </citation>
    <scope>NUCLEOTIDE SEQUENCE [LARGE SCALE GENOMIC DNA]</scope>
    <source>
        <strain evidence="7">ATCC 700099 / DSM 44233 / CIP 104796 / JCM 9543 / NBRC 105858 / Y-104</strain>
    </source>
</reference>
<reference evidence="7" key="1">
    <citation type="submission" date="2009-09" db="EMBL/GenBank/DDBJ databases">
        <title>The complete genome of Nakamurella multipartita DSM 44233.</title>
        <authorList>
            <consortium name="US DOE Joint Genome Institute (JGI-PGF)"/>
            <person name="Lucas S."/>
            <person name="Copeland A."/>
            <person name="Lapidus A."/>
            <person name="Glavina del Rio T."/>
            <person name="Dalin E."/>
            <person name="Tice H."/>
            <person name="Bruce D."/>
            <person name="Goodwin L."/>
            <person name="Pitluck S."/>
            <person name="Kyrpides N."/>
            <person name="Mavromatis K."/>
            <person name="Ivanova N."/>
            <person name="Ovchinnikova G."/>
            <person name="Sims D."/>
            <person name="Meincke L."/>
            <person name="Brettin T."/>
            <person name="Detter J.C."/>
            <person name="Han C."/>
            <person name="Larimer F."/>
            <person name="Land M."/>
            <person name="Hauser L."/>
            <person name="Markowitz V."/>
            <person name="Cheng J.-F."/>
            <person name="Hugenholtz P."/>
            <person name="Woyke T."/>
            <person name="Wu D."/>
            <person name="Klenk H.-P."/>
            <person name="Eisen J.A."/>
        </authorList>
    </citation>
    <scope>NUCLEOTIDE SEQUENCE [LARGE SCALE GENOMIC DNA]</scope>
    <source>
        <strain evidence="7">ATCC 700099 / DSM 44233 / CIP 104796 / JCM 9543 / NBRC 105858 / Y-104</strain>
    </source>
</reference>
<keyword evidence="4" id="KW-0443">Lipid metabolism</keyword>
<dbReference type="InParanoid" id="C8XEI3"/>
<evidence type="ECO:0000256" key="2">
    <source>
        <dbReference type="ARBA" id="ARBA00022516"/>
    </source>
</evidence>